<dbReference type="EMBL" id="CAJNOT010002221">
    <property type="protein sequence ID" value="CAF1295835.1"/>
    <property type="molecule type" value="Genomic_DNA"/>
</dbReference>
<dbReference type="PANTHER" id="PTHR14819:SF25">
    <property type="entry name" value="CHROMOSOME UNDETERMINED SCAFFOLD_52, WHOLE GENOME SHOTGUN SEQUENCE"/>
    <property type="match status" value="1"/>
</dbReference>
<evidence type="ECO:0000313" key="3">
    <source>
        <dbReference type="EMBL" id="CAF4113688.1"/>
    </source>
</evidence>
<dbReference type="InterPro" id="IPR027417">
    <property type="entry name" value="P-loop_NTPase"/>
</dbReference>
<protein>
    <recommendedName>
        <fullName evidence="1">VLIG-type G domain-containing protein</fullName>
    </recommendedName>
</protein>
<comment type="caution">
    <text evidence="2">The sequence shown here is derived from an EMBL/GenBank/DDBJ whole genome shotgun (WGS) entry which is preliminary data.</text>
</comment>
<feature type="non-terminal residue" evidence="2">
    <location>
        <position position="448"/>
    </location>
</feature>
<dbReference type="SUPFAM" id="SSF52540">
    <property type="entry name" value="P-loop containing nucleoside triphosphate hydrolases"/>
    <property type="match status" value="1"/>
</dbReference>
<dbReference type="InterPro" id="IPR030383">
    <property type="entry name" value="G_VLIG_dom"/>
</dbReference>
<dbReference type="Proteomes" id="UP000663864">
    <property type="component" value="Unassembled WGS sequence"/>
</dbReference>
<sequence>MFGTLFDVRDGRCTRGIYGSFVKSNRKDFDYILLIDTEGLLGIEREDKEYDRRIVLFCLAVSHIVIVNMVGEASTTLKEMLKLCADSLDKMGVTRIPRPIVHFILNQKADLNIDNNKAAIEKIINDLKREDLDKSIDIRKETFHTLPSAFKKEGQTLTSNSKLSNVVKTVPEFIECVHQLTGEILNPIDPSLRRTSEISDPLQWLSSSITIFDTLQKFPDLTYYQDINERRIDNEIREHIRNNLIKIFSSDYRDELIVESLHKKEDEIREIFLVRQSKIEDTARQDMENLFKLSKVPELLRKRSQQFLNVQITEMFNALRTSTIAANEREKVKLLVRNGEGDLQKLIEDTIERGVQMSEDIAAQRFEEMYNNTIKFIQSKYIPEERLKQAMKHIYTNYNIYEKECLFEYRDIIIHLTMLTHFNESKISINQLEESLVIRFTYLGYEHS</sequence>
<name>A0A815DBS2_9BILA</name>
<evidence type="ECO:0000259" key="1">
    <source>
        <dbReference type="PROSITE" id="PS51717"/>
    </source>
</evidence>
<dbReference type="PANTHER" id="PTHR14819">
    <property type="entry name" value="GTP-BINDING"/>
    <property type="match status" value="1"/>
</dbReference>
<evidence type="ECO:0000313" key="4">
    <source>
        <dbReference type="Proteomes" id="UP000663864"/>
    </source>
</evidence>
<organism evidence="2 4">
    <name type="scientific">Rotaria sordida</name>
    <dbReference type="NCBI Taxonomy" id="392033"/>
    <lineage>
        <taxon>Eukaryota</taxon>
        <taxon>Metazoa</taxon>
        <taxon>Spiralia</taxon>
        <taxon>Gnathifera</taxon>
        <taxon>Rotifera</taxon>
        <taxon>Eurotatoria</taxon>
        <taxon>Bdelloidea</taxon>
        <taxon>Philodinida</taxon>
        <taxon>Philodinidae</taxon>
        <taxon>Rotaria</taxon>
    </lineage>
</organism>
<dbReference type="Gene3D" id="3.40.50.300">
    <property type="entry name" value="P-loop containing nucleotide triphosphate hydrolases"/>
    <property type="match status" value="1"/>
</dbReference>
<dbReference type="PROSITE" id="PS51717">
    <property type="entry name" value="G_VLIG"/>
    <property type="match status" value="1"/>
</dbReference>
<gene>
    <name evidence="3" type="ORF">JBS370_LOCUS32312</name>
    <name evidence="2" type="ORF">ZHD862_LOCUS27698</name>
</gene>
<accession>A0A815DBS2</accession>
<dbReference type="InterPro" id="IPR052986">
    <property type="entry name" value="VLIG_GTPase"/>
</dbReference>
<dbReference type="Proteomes" id="UP000663836">
    <property type="component" value="Unassembled WGS sequence"/>
</dbReference>
<evidence type="ECO:0000313" key="2">
    <source>
        <dbReference type="EMBL" id="CAF1295835.1"/>
    </source>
</evidence>
<dbReference type="GO" id="GO:0005525">
    <property type="term" value="F:GTP binding"/>
    <property type="evidence" value="ECO:0007669"/>
    <property type="project" value="InterPro"/>
</dbReference>
<feature type="domain" description="VLIG-type G" evidence="1">
    <location>
        <begin position="1"/>
        <end position="81"/>
    </location>
</feature>
<reference evidence="2" key="1">
    <citation type="submission" date="2021-02" db="EMBL/GenBank/DDBJ databases">
        <authorList>
            <person name="Nowell W R."/>
        </authorList>
    </citation>
    <scope>NUCLEOTIDE SEQUENCE</scope>
</reference>
<dbReference type="EMBL" id="CAJOBD010008481">
    <property type="protein sequence ID" value="CAF4113688.1"/>
    <property type="molecule type" value="Genomic_DNA"/>
</dbReference>
<proteinExistence type="predicted"/>
<dbReference type="AlphaFoldDB" id="A0A815DBS2"/>